<organism evidence="1 2">
    <name type="scientific">Lacicoccus alkaliphilus DSM 16010</name>
    <dbReference type="NCBI Taxonomy" id="1123231"/>
    <lineage>
        <taxon>Bacteria</taxon>
        <taxon>Bacillati</taxon>
        <taxon>Bacillota</taxon>
        <taxon>Bacilli</taxon>
        <taxon>Bacillales</taxon>
        <taxon>Salinicoccaceae</taxon>
        <taxon>Lacicoccus</taxon>
    </lineage>
</organism>
<dbReference type="STRING" id="1123231.SAMN02745189_01251"/>
<name>A0A1M7EKA2_9BACL</name>
<accession>A0A1M7EKA2</accession>
<gene>
    <name evidence="1" type="ORF">SAMN02745189_01251</name>
</gene>
<keyword evidence="2" id="KW-1185">Reference proteome</keyword>
<dbReference type="EMBL" id="FRCF01000003">
    <property type="protein sequence ID" value="SHL92164.1"/>
    <property type="molecule type" value="Genomic_DNA"/>
</dbReference>
<proteinExistence type="predicted"/>
<evidence type="ECO:0000313" key="2">
    <source>
        <dbReference type="Proteomes" id="UP000184206"/>
    </source>
</evidence>
<sequence length="62" mass="6975">MTTAADDHLLRLFFDFDCFRANNTNLHLDSSTFGDILMNSDGTVLIFTFQVDPSISLGYPNK</sequence>
<dbReference type="Proteomes" id="UP000184206">
    <property type="component" value="Unassembled WGS sequence"/>
</dbReference>
<dbReference type="AlphaFoldDB" id="A0A1M7EKA2"/>
<evidence type="ECO:0000313" key="1">
    <source>
        <dbReference type="EMBL" id="SHL92164.1"/>
    </source>
</evidence>
<reference evidence="1 2" key="1">
    <citation type="submission" date="2016-11" db="EMBL/GenBank/DDBJ databases">
        <authorList>
            <person name="Jaros S."/>
            <person name="Januszkiewicz K."/>
            <person name="Wedrychowicz H."/>
        </authorList>
    </citation>
    <scope>NUCLEOTIDE SEQUENCE [LARGE SCALE GENOMIC DNA]</scope>
    <source>
        <strain evidence="1 2">DSM 16010</strain>
    </source>
</reference>
<protein>
    <submittedName>
        <fullName evidence="1">Uncharacterized protein</fullName>
    </submittedName>
</protein>